<dbReference type="RefSeq" id="WP_007093215.1">
    <property type="nucleotide sequence ID" value="NZ_CP142125.1"/>
</dbReference>
<reference evidence="1 2" key="1">
    <citation type="journal article" date="2011" name="J. Bacteriol.">
        <title>Genome sequence of the algicidal bacterium Kordia algicida OT-1.</title>
        <authorList>
            <person name="Lee H.S."/>
            <person name="Kang S.G."/>
            <person name="Kwon K.K."/>
            <person name="Lee J.H."/>
            <person name="Kim S.J."/>
        </authorList>
    </citation>
    <scope>NUCLEOTIDE SEQUENCE [LARGE SCALE GENOMIC DNA]</scope>
    <source>
        <strain evidence="1 2">OT-1</strain>
    </source>
</reference>
<gene>
    <name evidence="1" type="ORF">KAOT1_03212</name>
</gene>
<accession>A9DV78</accession>
<dbReference type="HOGENOM" id="CLU_2330078_0_0_10"/>
<dbReference type="STRING" id="391587.KAOT1_03212"/>
<sequence length="98" mass="11485">MKNAKIIIPEKFQNSSKYQYIEDGIYNDLHDDDGFFTYRIAIKIEVDSEKKSPEMICKQIESHFVYIEEASAENTIYTYILGGELKDLQKFKSNLKGY</sequence>
<proteinExistence type="predicted"/>
<organism evidence="1 2">
    <name type="scientific">Kordia algicida OT-1</name>
    <dbReference type="NCBI Taxonomy" id="391587"/>
    <lineage>
        <taxon>Bacteria</taxon>
        <taxon>Pseudomonadati</taxon>
        <taxon>Bacteroidota</taxon>
        <taxon>Flavobacteriia</taxon>
        <taxon>Flavobacteriales</taxon>
        <taxon>Flavobacteriaceae</taxon>
        <taxon>Kordia</taxon>
    </lineage>
</organism>
<dbReference type="AlphaFoldDB" id="A9DV78"/>
<dbReference type="Proteomes" id="UP000002945">
    <property type="component" value="Unassembled WGS sequence"/>
</dbReference>
<evidence type="ECO:0000313" key="1">
    <source>
        <dbReference type="EMBL" id="EDP96385.1"/>
    </source>
</evidence>
<protein>
    <submittedName>
        <fullName evidence="1">Uncharacterized protein</fullName>
    </submittedName>
</protein>
<evidence type="ECO:0000313" key="2">
    <source>
        <dbReference type="Proteomes" id="UP000002945"/>
    </source>
</evidence>
<dbReference type="OrthoDB" id="5192882at2"/>
<keyword evidence="2" id="KW-1185">Reference proteome</keyword>
<name>A9DV78_9FLAO</name>
<dbReference type="EMBL" id="ABIB01000004">
    <property type="protein sequence ID" value="EDP96385.1"/>
    <property type="molecule type" value="Genomic_DNA"/>
</dbReference>
<comment type="caution">
    <text evidence="1">The sequence shown here is derived from an EMBL/GenBank/DDBJ whole genome shotgun (WGS) entry which is preliminary data.</text>
</comment>